<organism evidence="4">
    <name type="scientific">Aquifex aeolicus</name>
    <dbReference type="NCBI Taxonomy" id="63363"/>
    <lineage>
        <taxon>Bacteria</taxon>
        <taxon>Pseudomonadati</taxon>
        <taxon>Aquificota</taxon>
        <taxon>Aquificia</taxon>
        <taxon>Aquificales</taxon>
        <taxon>Aquificaceae</taxon>
        <taxon>Aquifex</taxon>
    </lineage>
</organism>
<dbReference type="Pfam" id="PF00583">
    <property type="entry name" value="Acetyltransf_1"/>
    <property type="match status" value="1"/>
</dbReference>
<dbReference type="PANTHER" id="PTHR43626">
    <property type="entry name" value="ACYL-COA N-ACYLTRANSFERASE"/>
    <property type="match status" value="1"/>
</dbReference>
<dbReference type="NCBIfam" id="NF005840">
    <property type="entry name" value="PRK07757.1"/>
    <property type="match status" value="1"/>
</dbReference>
<dbReference type="CDD" id="cd04301">
    <property type="entry name" value="NAT_SF"/>
    <property type="match status" value="1"/>
</dbReference>
<dbReference type="Proteomes" id="UP000885792">
    <property type="component" value="Unassembled WGS sequence"/>
</dbReference>
<dbReference type="Gene3D" id="3.40.630.30">
    <property type="match status" value="1"/>
</dbReference>
<sequence>MVRKAKLSDARFIYTLVGEFARRGLLLPRSLNSIYEHIRDFWVYEEEGKVVGCAALQVIWEDLAEIRSLAVKEDRQGEGIGRELVEACLREAKELGVGRVFSLTYAREFFERMGFSPVEKSSLPHKVWGDCVNCVKFPECDETAVIIDLRKLPPAAVVEEKTAVKS</sequence>
<reference evidence="4" key="1">
    <citation type="journal article" date="2020" name="mSystems">
        <title>Genome- and Community-Level Interaction Insights into Carbon Utilization and Element Cycling Functions of Hydrothermarchaeota in Hydrothermal Sediment.</title>
        <authorList>
            <person name="Zhou Z."/>
            <person name="Liu Y."/>
            <person name="Xu W."/>
            <person name="Pan J."/>
            <person name="Luo Z.H."/>
            <person name="Li M."/>
        </authorList>
    </citation>
    <scope>NUCLEOTIDE SEQUENCE [LARGE SCALE GENOMIC DNA]</scope>
    <source>
        <strain evidence="4">HyVt-501</strain>
    </source>
</reference>
<dbReference type="GO" id="GO:0005737">
    <property type="term" value="C:cytoplasm"/>
    <property type="evidence" value="ECO:0007669"/>
    <property type="project" value="TreeGrafter"/>
</dbReference>
<dbReference type="InterPro" id="IPR000182">
    <property type="entry name" value="GNAT_dom"/>
</dbReference>
<comment type="caution">
    <text evidence="4">The sequence shown here is derived from an EMBL/GenBank/DDBJ whole genome shotgun (WGS) entry which is preliminary data.</text>
</comment>
<keyword evidence="2" id="KW-0012">Acyltransferase</keyword>
<dbReference type="InterPro" id="IPR016181">
    <property type="entry name" value="Acyl_CoA_acyltransferase"/>
</dbReference>
<dbReference type="PROSITE" id="PS51186">
    <property type="entry name" value="GNAT"/>
    <property type="match status" value="1"/>
</dbReference>
<dbReference type="InterPro" id="IPR045039">
    <property type="entry name" value="NSI-like"/>
</dbReference>
<feature type="domain" description="N-acetyltransferase" evidence="3">
    <location>
        <begin position="1"/>
        <end position="138"/>
    </location>
</feature>
<evidence type="ECO:0000259" key="3">
    <source>
        <dbReference type="PROSITE" id="PS51186"/>
    </source>
</evidence>
<keyword evidence="1" id="KW-0808">Transferase</keyword>
<evidence type="ECO:0000313" key="4">
    <source>
        <dbReference type="EMBL" id="HHJ63742.1"/>
    </source>
</evidence>
<gene>
    <name evidence="4" type="ORF">ENJ61_02440</name>
</gene>
<name>A0A7C5QHN7_AQUAO</name>
<dbReference type="SUPFAM" id="SSF55729">
    <property type="entry name" value="Acyl-CoA N-acyltransferases (Nat)"/>
    <property type="match status" value="1"/>
</dbReference>
<dbReference type="AlphaFoldDB" id="A0A7C5QHN7"/>
<evidence type="ECO:0000256" key="2">
    <source>
        <dbReference type="ARBA" id="ARBA00023315"/>
    </source>
</evidence>
<accession>A0A7C5QHN7</accession>
<dbReference type="GO" id="GO:0008080">
    <property type="term" value="F:N-acetyltransferase activity"/>
    <property type="evidence" value="ECO:0007669"/>
    <property type="project" value="InterPro"/>
</dbReference>
<evidence type="ECO:0000256" key="1">
    <source>
        <dbReference type="ARBA" id="ARBA00022679"/>
    </source>
</evidence>
<dbReference type="PANTHER" id="PTHR43626:SF4">
    <property type="entry name" value="GCN5-RELATED N-ACETYLTRANSFERASE 2, CHLOROPLASTIC"/>
    <property type="match status" value="1"/>
</dbReference>
<dbReference type="EMBL" id="DRNB01000090">
    <property type="protein sequence ID" value="HHJ63742.1"/>
    <property type="molecule type" value="Genomic_DNA"/>
</dbReference>
<proteinExistence type="predicted"/>
<protein>
    <submittedName>
        <fullName evidence="4">N-acetyltransferase</fullName>
    </submittedName>
</protein>